<gene>
    <name evidence="1" type="ORF">IFM53868_10302</name>
</gene>
<evidence type="ECO:0000313" key="1">
    <source>
        <dbReference type="EMBL" id="GFF99461.1"/>
    </source>
</evidence>
<dbReference type="Gene3D" id="3.40.710.10">
    <property type="entry name" value="DD-peptidase/beta-lactamase superfamily"/>
    <property type="match status" value="1"/>
</dbReference>
<proteinExistence type="predicted"/>
<evidence type="ECO:0008006" key="3">
    <source>
        <dbReference type="Google" id="ProtNLM"/>
    </source>
</evidence>
<reference evidence="1 2" key="1">
    <citation type="submission" date="2020-01" db="EMBL/GenBank/DDBJ databases">
        <title>Draft genome sequence of Aspergillus udagawae IFM 53868.</title>
        <authorList>
            <person name="Takahashi H."/>
            <person name="Yaguchi T."/>
        </authorList>
    </citation>
    <scope>NUCLEOTIDE SEQUENCE [LARGE SCALE GENOMIC DNA]</scope>
    <source>
        <strain evidence="1 2">IFM 53868</strain>
    </source>
</reference>
<comment type="caution">
    <text evidence="1">The sequence shown here is derived from an EMBL/GenBank/DDBJ whole genome shotgun (WGS) entry which is preliminary data.</text>
</comment>
<dbReference type="SUPFAM" id="SSF56601">
    <property type="entry name" value="beta-lactamase/transpeptidase-like"/>
    <property type="match status" value="1"/>
</dbReference>
<organism evidence="1 2">
    <name type="scientific">Aspergillus udagawae</name>
    <dbReference type="NCBI Taxonomy" id="91492"/>
    <lineage>
        <taxon>Eukaryota</taxon>
        <taxon>Fungi</taxon>
        <taxon>Dikarya</taxon>
        <taxon>Ascomycota</taxon>
        <taxon>Pezizomycotina</taxon>
        <taxon>Eurotiomycetes</taxon>
        <taxon>Eurotiomycetidae</taxon>
        <taxon>Eurotiales</taxon>
        <taxon>Aspergillaceae</taxon>
        <taxon>Aspergillus</taxon>
        <taxon>Aspergillus subgen. Fumigati</taxon>
    </lineage>
</organism>
<keyword evidence="2" id="KW-1185">Reference proteome</keyword>
<name>A0ABQ1BDT0_9EURO</name>
<sequence>MEIYPQPPGEEQGWGLSFFTLLHPSRTGRLAGTGYWSGPANLVWWVDRKREITGVMFSQILPFGDKQFWQCHEEVESLLCENLSASVSGR</sequence>
<accession>A0ABQ1BDT0</accession>
<dbReference type="EMBL" id="BLKG01000219">
    <property type="protein sequence ID" value="GFF99461.1"/>
    <property type="molecule type" value="Genomic_DNA"/>
</dbReference>
<protein>
    <recommendedName>
        <fullName evidence="3">Acyltransferase LovD</fullName>
    </recommendedName>
</protein>
<dbReference type="InterPro" id="IPR012338">
    <property type="entry name" value="Beta-lactam/transpept-like"/>
</dbReference>
<dbReference type="Proteomes" id="UP000465266">
    <property type="component" value="Unassembled WGS sequence"/>
</dbReference>
<evidence type="ECO:0000313" key="2">
    <source>
        <dbReference type="Proteomes" id="UP000465266"/>
    </source>
</evidence>